<evidence type="ECO:0000313" key="2">
    <source>
        <dbReference type="EMBL" id="KAK4307868.1"/>
    </source>
</evidence>
<reference evidence="2" key="1">
    <citation type="submission" date="2023-11" db="EMBL/GenBank/DDBJ databases">
        <title>Genome assemblies of two species of porcelain crab, Petrolisthes cinctipes and Petrolisthes manimaculis (Anomura: Porcellanidae).</title>
        <authorList>
            <person name="Angst P."/>
        </authorList>
    </citation>
    <scope>NUCLEOTIDE SEQUENCE</scope>
    <source>
        <strain evidence="2">PB745_02</strain>
        <tissue evidence="2">Gill</tissue>
    </source>
</reference>
<evidence type="ECO:0000256" key="1">
    <source>
        <dbReference type="SAM" id="MobiDB-lite"/>
    </source>
</evidence>
<protein>
    <submittedName>
        <fullName evidence="2">Uncharacterized protein</fullName>
    </submittedName>
</protein>
<dbReference type="AlphaFoldDB" id="A0AAE1PGV9"/>
<sequence>MTTRRFKGSDGWWAIATFIPLSEALFPRRGYFRVTSIGMGPTLAAAADSGGVVERYGASAIGRRGGTSRGSKRDRQGKRENETCKGDDEERLIVGSQLSPKMSESEYHGRESLEDFRCDNKDGK</sequence>
<feature type="compositionally biased region" description="Basic and acidic residues" evidence="1">
    <location>
        <begin position="103"/>
        <end position="124"/>
    </location>
</feature>
<evidence type="ECO:0000313" key="3">
    <source>
        <dbReference type="Proteomes" id="UP001292094"/>
    </source>
</evidence>
<name>A0AAE1PGV9_9EUCA</name>
<dbReference type="EMBL" id="JAWZYT010001961">
    <property type="protein sequence ID" value="KAK4307868.1"/>
    <property type="molecule type" value="Genomic_DNA"/>
</dbReference>
<proteinExistence type="predicted"/>
<gene>
    <name evidence="2" type="ORF">Pmani_020422</name>
</gene>
<organism evidence="2 3">
    <name type="scientific">Petrolisthes manimaculis</name>
    <dbReference type="NCBI Taxonomy" id="1843537"/>
    <lineage>
        <taxon>Eukaryota</taxon>
        <taxon>Metazoa</taxon>
        <taxon>Ecdysozoa</taxon>
        <taxon>Arthropoda</taxon>
        <taxon>Crustacea</taxon>
        <taxon>Multicrustacea</taxon>
        <taxon>Malacostraca</taxon>
        <taxon>Eumalacostraca</taxon>
        <taxon>Eucarida</taxon>
        <taxon>Decapoda</taxon>
        <taxon>Pleocyemata</taxon>
        <taxon>Anomura</taxon>
        <taxon>Galatheoidea</taxon>
        <taxon>Porcellanidae</taxon>
        <taxon>Petrolisthes</taxon>
    </lineage>
</organism>
<dbReference type="Proteomes" id="UP001292094">
    <property type="component" value="Unassembled WGS sequence"/>
</dbReference>
<keyword evidence="3" id="KW-1185">Reference proteome</keyword>
<feature type="compositionally biased region" description="Basic and acidic residues" evidence="1">
    <location>
        <begin position="71"/>
        <end position="92"/>
    </location>
</feature>
<accession>A0AAE1PGV9</accession>
<comment type="caution">
    <text evidence="2">The sequence shown here is derived from an EMBL/GenBank/DDBJ whole genome shotgun (WGS) entry which is preliminary data.</text>
</comment>
<feature type="region of interest" description="Disordered" evidence="1">
    <location>
        <begin position="58"/>
        <end position="124"/>
    </location>
</feature>